<dbReference type="SFLD" id="SFLDG01140">
    <property type="entry name" value="C2.B:_Phosphomannomutase_and_P"/>
    <property type="match status" value="1"/>
</dbReference>
<evidence type="ECO:0000313" key="4">
    <source>
        <dbReference type="Proteomes" id="UP000675284"/>
    </source>
</evidence>
<protein>
    <submittedName>
        <fullName evidence="3">HAD-IIB family hydrolase</fullName>
    </submittedName>
</protein>
<name>A0A941IAA5_9BACI</name>
<dbReference type="InterPro" id="IPR006379">
    <property type="entry name" value="HAD-SF_hydro_IIB"/>
</dbReference>
<evidence type="ECO:0000259" key="2">
    <source>
        <dbReference type="Pfam" id="PF05116"/>
    </source>
</evidence>
<sequence length="282" mass="32380">MLSSSKGGFRLLPTVDSPKYIVFSDFDETYFPHEMTNERQKALYELEDYLEEKSQQGLLLIGWVTGSSLESVLHKMEKGKFRSFPHFIASDLGTEITYFLDHNFLLQDLDWQSTIDQTNFNKKNIDEIISLLNKEDIELSPQTQLGSSRYKKNFYYRSSMDTKMDKRNLSKIKEVVKKFGLNVNINRCNPLAGDPEDSYDIDFIPTGTGKDEIVRFMLEKYKVHPEYAIAFGDSGNDLKMLKAVKHGYLVENAVKEAKDNHTHISTGPYSQGIMNALKSIIQ</sequence>
<accession>A0A941IAA5</accession>
<dbReference type="InterPro" id="IPR006380">
    <property type="entry name" value="SPP-like_dom"/>
</dbReference>
<proteinExistence type="predicted"/>
<evidence type="ECO:0000313" key="3">
    <source>
        <dbReference type="EMBL" id="MBR7795151.1"/>
    </source>
</evidence>
<dbReference type="PANTHER" id="PTHR10000:SF57">
    <property type="entry name" value="KANOSAMINE-6-PHOSPHATE PHOSPHATASE"/>
    <property type="match status" value="1"/>
</dbReference>
<dbReference type="GO" id="GO:0000287">
    <property type="term" value="F:magnesium ion binding"/>
    <property type="evidence" value="ECO:0007669"/>
    <property type="project" value="TreeGrafter"/>
</dbReference>
<comment type="caution">
    <text evidence="3">The sequence shown here is derived from an EMBL/GenBank/DDBJ whole genome shotgun (WGS) entry which is preliminary data.</text>
</comment>
<dbReference type="SUPFAM" id="SSF56784">
    <property type="entry name" value="HAD-like"/>
    <property type="match status" value="1"/>
</dbReference>
<gene>
    <name evidence="3" type="ORF">KCX74_03735</name>
</gene>
<dbReference type="GO" id="GO:0016791">
    <property type="term" value="F:phosphatase activity"/>
    <property type="evidence" value="ECO:0007669"/>
    <property type="project" value="TreeGrafter"/>
</dbReference>
<reference evidence="3" key="1">
    <citation type="submission" date="2021-04" db="EMBL/GenBank/DDBJ databases">
        <title>Isolation and polyphasic classification of algal microorganism.</title>
        <authorList>
            <person name="Wang S."/>
        </authorList>
    </citation>
    <scope>NUCLEOTIDE SEQUENCE</scope>
    <source>
        <strain evidence="3">720a</strain>
    </source>
</reference>
<keyword evidence="4" id="KW-1185">Reference proteome</keyword>
<dbReference type="EMBL" id="JAGSOT010000007">
    <property type="protein sequence ID" value="MBR7795151.1"/>
    <property type="molecule type" value="Genomic_DNA"/>
</dbReference>
<dbReference type="InterPro" id="IPR036412">
    <property type="entry name" value="HAD-like_sf"/>
</dbReference>
<dbReference type="Gene3D" id="3.30.70.1410">
    <property type="entry name" value="yhjk (haloacid dehalogenase-like hydrolase protein) domain"/>
    <property type="match status" value="1"/>
</dbReference>
<dbReference type="NCBIfam" id="TIGR01484">
    <property type="entry name" value="HAD-SF-IIB"/>
    <property type="match status" value="1"/>
</dbReference>
<evidence type="ECO:0000256" key="1">
    <source>
        <dbReference type="ARBA" id="ARBA00022801"/>
    </source>
</evidence>
<dbReference type="Proteomes" id="UP000675284">
    <property type="component" value="Unassembled WGS sequence"/>
</dbReference>
<dbReference type="SFLD" id="SFLDS00003">
    <property type="entry name" value="Haloacid_Dehalogenase"/>
    <property type="match status" value="1"/>
</dbReference>
<dbReference type="AlphaFoldDB" id="A0A941IAA5"/>
<organism evidence="3 4">
    <name type="scientific">Virgibacillus salarius</name>
    <dbReference type="NCBI Taxonomy" id="447199"/>
    <lineage>
        <taxon>Bacteria</taxon>
        <taxon>Bacillati</taxon>
        <taxon>Bacillota</taxon>
        <taxon>Bacilli</taxon>
        <taxon>Bacillales</taxon>
        <taxon>Bacillaceae</taxon>
        <taxon>Virgibacillus</taxon>
    </lineage>
</organism>
<dbReference type="InterPro" id="IPR023214">
    <property type="entry name" value="HAD_sf"/>
</dbReference>
<dbReference type="Gene3D" id="3.40.50.1000">
    <property type="entry name" value="HAD superfamily/HAD-like"/>
    <property type="match status" value="1"/>
</dbReference>
<keyword evidence="1 3" id="KW-0378">Hydrolase</keyword>
<dbReference type="Pfam" id="PF05116">
    <property type="entry name" value="S6PP"/>
    <property type="match status" value="1"/>
</dbReference>
<dbReference type="PANTHER" id="PTHR10000">
    <property type="entry name" value="PHOSPHOSERINE PHOSPHATASE"/>
    <property type="match status" value="1"/>
</dbReference>
<dbReference type="SFLD" id="SFLDG01141">
    <property type="entry name" value="C2.B.1:_Sucrose_Phosphatase_Li"/>
    <property type="match status" value="1"/>
</dbReference>
<dbReference type="GO" id="GO:0005829">
    <property type="term" value="C:cytosol"/>
    <property type="evidence" value="ECO:0007669"/>
    <property type="project" value="TreeGrafter"/>
</dbReference>
<dbReference type="RefSeq" id="WP_166529975.1">
    <property type="nucleotide sequence ID" value="NZ_JAGSOT010000007.1"/>
</dbReference>
<feature type="domain" description="Sucrose phosphatase-like" evidence="2">
    <location>
        <begin position="19"/>
        <end position="278"/>
    </location>
</feature>